<keyword evidence="4" id="KW-0175">Coiled coil</keyword>
<comment type="subcellular location">
    <subcellularLocation>
        <location evidence="1">Nucleus</location>
    </subcellularLocation>
</comment>
<dbReference type="InterPro" id="IPR016024">
    <property type="entry name" value="ARM-type_fold"/>
</dbReference>
<dbReference type="EMBL" id="LGAV01000002">
    <property type="protein sequence ID" value="KOS15725.1"/>
    <property type="molecule type" value="Genomic_DNA"/>
</dbReference>
<keyword evidence="3" id="KW-0677">Repeat</keyword>
<dbReference type="InterPro" id="IPR011989">
    <property type="entry name" value="ARM-like"/>
</dbReference>
<feature type="domain" description="Beta-catenin-like protein 1 N-terminal" evidence="7">
    <location>
        <begin position="89"/>
        <end position="199"/>
    </location>
</feature>
<accession>A0A0M9VQP1</accession>
<evidence type="ECO:0000313" key="8">
    <source>
        <dbReference type="EMBL" id="KOS15725.1"/>
    </source>
</evidence>
<evidence type="ECO:0000256" key="5">
    <source>
        <dbReference type="ARBA" id="ARBA00023242"/>
    </source>
</evidence>
<dbReference type="Proteomes" id="UP000037751">
    <property type="component" value="Unassembled WGS sequence"/>
</dbReference>
<dbReference type="OrthoDB" id="1898821at2759"/>
<dbReference type="GO" id="GO:0005681">
    <property type="term" value="C:spliceosomal complex"/>
    <property type="evidence" value="ECO:0007669"/>
    <property type="project" value="TreeGrafter"/>
</dbReference>
<dbReference type="GO" id="GO:0010467">
    <property type="term" value="P:gene expression"/>
    <property type="evidence" value="ECO:0007669"/>
    <property type="project" value="UniProtKB-ARBA"/>
</dbReference>
<evidence type="ECO:0000256" key="3">
    <source>
        <dbReference type="ARBA" id="ARBA00022737"/>
    </source>
</evidence>
<evidence type="ECO:0000256" key="4">
    <source>
        <dbReference type="ARBA" id="ARBA00023054"/>
    </source>
</evidence>
<dbReference type="RefSeq" id="XP_017993357.1">
    <property type="nucleotide sequence ID" value="XM_018137132.1"/>
</dbReference>
<dbReference type="VEuPathDB" id="FungiDB:Malapachy_2644"/>
<feature type="compositionally biased region" description="Acidic residues" evidence="6">
    <location>
        <begin position="59"/>
        <end position="80"/>
    </location>
</feature>
<sequence>MDVGKLFKLMEQLPSVPASALNKRKWGAPPPGAPSATVEEVVDEDVSAAASKRTRVTEVDDEEEEGPMPPDVDEDDEDEEGGRFFGGGLNDEQKQILEIMHRSTSDGAEESRDEVADTRKMLLQLERAISKNQEMRLKHADDPSRFIESEADLDAALRELVLLTTNVPALYPEFIKHGTAASVVGLLAHENVDIAAAAITVLEELTDDDVLDTTSDEKSAAVMQQLVDTLCASQVVELLVSNLSRLHDVLPADETDVKALAHYASDMEAVYHTLSVLENLVSLRPALAASLGPTTSLVPWLLRRILQPGRFDQNKAYAGELLSILLQDTMSNRETLGEKDGVDVLLQVMARYRAADPSDAEEVEFVENIMDAMCLALLAPGNRQRFLDAEGVELMIRLLKAKRHARAGALKVLDHALSGAEGGLLCERFVDTLGLKALCPLLMRPLQGKGALRPADRERILAIFAALFHNLDSDSAERIRVLAKFVEQNYTKTDQLLEWRAIAVARLQAREASVAEERAVLTAQGVEEADIVALVYGQRLEAGLYTLQLIDYLLAWLAMEDDGVQAHVARMLTRQGTGWEAIVVTLDEYAANIDTDLHAAGGDRLQDIIHALRDYVQALSPRCAPT</sequence>
<organism evidence="8 9">
    <name type="scientific">Malassezia pachydermatis</name>
    <dbReference type="NCBI Taxonomy" id="77020"/>
    <lineage>
        <taxon>Eukaryota</taxon>
        <taxon>Fungi</taxon>
        <taxon>Dikarya</taxon>
        <taxon>Basidiomycota</taxon>
        <taxon>Ustilaginomycotina</taxon>
        <taxon>Malasseziomycetes</taxon>
        <taxon>Malasseziales</taxon>
        <taxon>Malasseziaceae</taxon>
        <taxon>Malassezia</taxon>
    </lineage>
</organism>
<keyword evidence="9" id="KW-1185">Reference proteome</keyword>
<dbReference type="Gene3D" id="1.25.10.10">
    <property type="entry name" value="Leucine-rich Repeat Variant"/>
    <property type="match status" value="1"/>
</dbReference>
<dbReference type="GeneID" id="28729007"/>
<evidence type="ECO:0000256" key="2">
    <source>
        <dbReference type="ARBA" id="ARBA00022553"/>
    </source>
</evidence>
<proteinExistence type="predicted"/>
<comment type="caution">
    <text evidence="8">The sequence shown here is derived from an EMBL/GenBank/DDBJ whole genome shotgun (WGS) entry which is preliminary data.</text>
</comment>
<dbReference type="SMART" id="SM01156">
    <property type="entry name" value="DUF1716"/>
    <property type="match status" value="1"/>
</dbReference>
<name>A0A0M9VQP1_9BASI</name>
<dbReference type="STRING" id="77020.A0A0M9VQP1"/>
<dbReference type="PANTHER" id="PTHR14978">
    <property type="entry name" value="BETA-CATENIN-LIKE PROTEIN 1 NUCLEAR ASSOCIATED PROTEIN"/>
    <property type="match status" value="1"/>
</dbReference>
<dbReference type="PANTHER" id="PTHR14978:SF0">
    <property type="entry name" value="BETA-CATENIN-LIKE PROTEIN 1"/>
    <property type="match status" value="1"/>
</dbReference>
<dbReference type="Pfam" id="PF08216">
    <property type="entry name" value="CTNNBL"/>
    <property type="match status" value="1"/>
</dbReference>
<evidence type="ECO:0000256" key="6">
    <source>
        <dbReference type="SAM" id="MobiDB-lite"/>
    </source>
</evidence>
<gene>
    <name evidence="8" type="ORF">Malapachy_2644</name>
</gene>
<reference evidence="8 9" key="1">
    <citation type="submission" date="2015-07" db="EMBL/GenBank/DDBJ databases">
        <title>Draft Genome Sequence of Malassezia furfur CBS1878 and Malassezia pachydermatis CBS1879.</title>
        <authorList>
            <person name="Triana S."/>
            <person name="Ohm R."/>
            <person name="Gonzalez A."/>
            <person name="DeCock H."/>
            <person name="Restrepo S."/>
            <person name="Celis A."/>
        </authorList>
    </citation>
    <scope>NUCLEOTIDE SEQUENCE [LARGE SCALE GENOMIC DNA]</scope>
    <source>
        <strain evidence="8 9">CBS 1879</strain>
    </source>
</reference>
<dbReference type="FunFam" id="1.25.10.10:FF:001136">
    <property type="entry name" value="Beta-catenin-like protein 1"/>
    <property type="match status" value="1"/>
</dbReference>
<evidence type="ECO:0000313" key="9">
    <source>
        <dbReference type="Proteomes" id="UP000037751"/>
    </source>
</evidence>
<feature type="region of interest" description="Disordered" evidence="6">
    <location>
        <begin position="17"/>
        <end position="88"/>
    </location>
</feature>
<evidence type="ECO:0000259" key="7">
    <source>
        <dbReference type="SMART" id="SM01156"/>
    </source>
</evidence>
<dbReference type="InterPro" id="IPR039678">
    <property type="entry name" value="CTNNBL1"/>
</dbReference>
<evidence type="ECO:0000256" key="1">
    <source>
        <dbReference type="ARBA" id="ARBA00004123"/>
    </source>
</evidence>
<keyword evidence="2" id="KW-0597">Phosphoprotein</keyword>
<dbReference type="AlphaFoldDB" id="A0A0M9VQP1"/>
<dbReference type="SUPFAM" id="SSF48371">
    <property type="entry name" value="ARM repeat"/>
    <property type="match status" value="1"/>
</dbReference>
<protein>
    <recommendedName>
        <fullName evidence="7">Beta-catenin-like protein 1 N-terminal domain-containing protein</fullName>
    </recommendedName>
</protein>
<keyword evidence="5" id="KW-0539">Nucleus</keyword>
<dbReference type="InterPro" id="IPR013180">
    <property type="entry name" value="CTNNBL1_N"/>
</dbReference>